<keyword evidence="2" id="KW-1185">Reference proteome</keyword>
<sequence length="485" mass="55433">MQKDVQSTIAYSILMIGSTLFMLLFAYNTSPLFEYLGVDSSMYLVMGKAMAQGKILYSDLFDHKGPILFMFNMLPQLLMDGTIGVWLTELFLIILSTIILYKMASQSINSILSLCIPLVYLWVTVTLFNGGNYTEEYSNFFCLISLFVFDKWLKDKKLTSSMSYGLGLCFGLVFFIRPNNVALIVTIILFIGMDLLRKSPDKIKSAFIFGSLGMMSVTLPLILYHLSVGTLYEMFDATFLHNIKYCQVGAERFRLIPNGNSQQLLCFFIALGIHLIAMCTCYSSDEIKIGNFILLSSIVIAFALLIGRHPYMYYWTLLAPLTAYSALFIIKYGIRSKKKSLSTAILALIFVLVCINSFLGTKIIEKKSYITEYKRSTHAMYNLIPDDEKNDCFAYNMPAMFIYEVSLNTPCKYFTMQTWMAKINPDIAKYCTDYVRKNKPSWVLSYFDFQTDTTNPELSEILRTGYTEVFNNDCGYLYRKVKSVP</sequence>
<dbReference type="Proteomes" id="UP000224460">
    <property type="component" value="Unassembled WGS sequence"/>
</dbReference>
<accession>A0AC61DBK0</accession>
<evidence type="ECO:0000313" key="2">
    <source>
        <dbReference type="Proteomes" id="UP000224460"/>
    </source>
</evidence>
<proteinExistence type="predicted"/>
<gene>
    <name evidence="1" type="ORF">CS063_11945</name>
</gene>
<comment type="caution">
    <text evidence="1">The sequence shown here is derived from an EMBL/GenBank/DDBJ whole genome shotgun (WGS) entry which is preliminary data.</text>
</comment>
<name>A0AC61DBK0_9FIRM</name>
<organism evidence="1 2">
    <name type="scientific">Sporanaerobium hydrogeniformans</name>
    <dbReference type="NCBI Taxonomy" id="3072179"/>
    <lineage>
        <taxon>Bacteria</taxon>
        <taxon>Bacillati</taxon>
        <taxon>Bacillota</taxon>
        <taxon>Clostridia</taxon>
        <taxon>Lachnospirales</taxon>
        <taxon>Lachnospiraceae</taxon>
        <taxon>Sporanaerobium</taxon>
    </lineage>
</organism>
<protein>
    <submittedName>
        <fullName evidence="1">Uncharacterized protein</fullName>
    </submittedName>
</protein>
<evidence type="ECO:0000313" key="1">
    <source>
        <dbReference type="EMBL" id="PHV70183.1"/>
    </source>
</evidence>
<reference evidence="1" key="1">
    <citation type="submission" date="2017-10" db="EMBL/GenBank/DDBJ databases">
        <title>Genome sequence of cellulolytic Lachnospiraceae bacterium XHS1971 isolated from hotspring sediment.</title>
        <authorList>
            <person name="Vasudevan G."/>
            <person name="Joshi A.J."/>
            <person name="Hivarkar S."/>
            <person name="Lanjekar V.B."/>
            <person name="Dhakephalkar P.K."/>
            <person name="Dagar S."/>
        </authorList>
    </citation>
    <scope>NUCLEOTIDE SEQUENCE</scope>
    <source>
        <strain evidence="1">XHS1971</strain>
    </source>
</reference>
<dbReference type="EMBL" id="PEDL01000013">
    <property type="protein sequence ID" value="PHV70183.1"/>
    <property type="molecule type" value="Genomic_DNA"/>
</dbReference>